<dbReference type="EMBL" id="CP036273">
    <property type="protein sequence ID" value="QDU19757.1"/>
    <property type="molecule type" value="Genomic_DNA"/>
</dbReference>
<evidence type="ECO:0008006" key="3">
    <source>
        <dbReference type="Google" id="ProtNLM"/>
    </source>
</evidence>
<dbReference type="SUPFAM" id="SSF53649">
    <property type="entry name" value="Alkaline phosphatase-like"/>
    <property type="match status" value="1"/>
</dbReference>
<dbReference type="RefSeq" id="WP_145236207.1">
    <property type="nucleotide sequence ID" value="NZ_CP036273.1"/>
</dbReference>
<dbReference type="PROSITE" id="PS51318">
    <property type="entry name" value="TAT"/>
    <property type="match status" value="1"/>
</dbReference>
<proteinExistence type="predicted"/>
<evidence type="ECO:0000313" key="1">
    <source>
        <dbReference type="EMBL" id="QDU19757.1"/>
    </source>
</evidence>
<dbReference type="AlphaFoldDB" id="A0A517XQH0"/>
<dbReference type="InterPro" id="IPR017850">
    <property type="entry name" value="Alkaline_phosphatase_core_sf"/>
</dbReference>
<dbReference type="Proteomes" id="UP000319576">
    <property type="component" value="Chromosome"/>
</dbReference>
<reference evidence="1 2" key="1">
    <citation type="submission" date="2019-02" db="EMBL/GenBank/DDBJ databases">
        <title>Deep-cultivation of Planctomycetes and their phenomic and genomic characterization uncovers novel biology.</title>
        <authorList>
            <person name="Wiegand S."/>
            <person name="Jogler M."/>
            <person name="Boedeker C."/>
            <person name="Pinto D."/>
            <person name="Vollmers J."/>
            <person name="Rivas-Marin E."/>
            <person name="Kohn T."/>
            <person name="Peeters S.H."/>
            <person name="Heuer A."/>
            <person name="Rast P."/>
            <person name="Oberbeckmann S."/>
            <person name="Bunk B."/>
            <person name="Jeske O."/>
            <person name="Meyerdierks A."/>
            <person name="Storesund J.E."/>
            <person name="Kallscheuer N."/>
            <person name="Luecker S."/>
            <person name="Lage O.M."/>
            <person name="Pohl T."/>
            <person name="Merkel B.J."/>
            <person name="Hornburger P."/>
            <person name="Mueller R.-W."/>
            <person name="Bruemmer F."/>
            <person name="Labrenz M."/>
            <person name="Spormann A.M."/>
            <person name="Op den Camp H."/>
            <person name="Overmann J."/>
            <person name="Amann R."/>
            <person name="Jetten M.S.M."/>
            <person name="Mascher T."/>
            <person name="Medema M.H."/>
            <person name="Devos D.P."/>
            <person name="Kaster A.-K."/>
            <person name="Ovreas L."/>
            <person name="Rohde M."/>
            <person name="Galperin M.Y."/>
            <person name="Jogler C."/>
        </authorList>
    </citation>
    <scope>NUCLEOTIDE SEQUENCE [LARGE SCALE GENOMIC DNA]</scope>
    <source>
        <strain evidence="1 2">ETA_A1</strain>
    </source>
</reference>
<organism evidence="1 2">
    <name type="scientific">Urbifossiella limnaea</name>
    <dbReference type="NCBI Taxonomy" id="2528023"/>
    <lineage>
        <taxon>Bacteria</taxon>
        <taxon>Pseudomonadati</taxon>
        <taxon>Planctomycetota</taxon>
        <taxon>Planctomycetia</taxon>
        <taxon>Gemmatales</taxon>
        <taxon>Gemmataceae</taxon>
        <taxon>Urbifossiella</taxon>
    </lineage>
</organism>
<dbReference type="OrthoDB" id="127333at2"/>
<dbReference type="KEGG" id="uli:ETAA1_16930"/>
<gene>
    <name evidence="1" type="ORF">ETAA1_16930</name>
</gene>
<protein>
    <recommendedName>
        <fullName evidence="3">DUF1501 domain-containing protein</fullName>
    </recommendedName>
</protein>
<keyword evidence="2" id="KW-1185">Reference proteome</keyword>
<dbReference type="PANTHER" id="PTHR43737">
    <property type="entry name" value="BLL7424 PROTEIN"/>
    <property type="match status" value="1"/>
</dbReference>
<dbReference type="InterPro" id="IPR010869">
    <property type="entry name" value="DUF1501"/>
</dbReference>
<sequence>MNVYSCAGPVSRRSFLTVGTLGVAGLSLGDVLRLRAAAGKSAAPDTSVIFVWLAGGPPHLDMYDMKPDSPEEYRGPFKPIGTNVPGLDVCELMPLHARCADKYTLVRSIAHTFNDHGGGSKRVMTGRVPTTPTETVNDSPAVCTVVAKMRESLNLGLPNCVSAVDGGRGGVDTYAQGAAWLGHGYSPFIVDGDPSKPTFQVKNVGVSQEMALRLDDRFTLLRGIEGVRREADTNPALRTMGGHYARALDMLTSPQARAAFDLAREPAAVRERYGMNAWGQRALMARRLVEAGCSFVTVVLENPHLNGCFYNWDTHAVNHDNFIDMRLRLPLYDKVVTALVEDLHARGLTKKVLLVVTGEFGRSPRISKADGGAKGMRYGREHWPQSMSVLVAGGGLKMGQVVGSTDKLGTHPHENRLAPEDLWATVYKHLDIDAHTFIYDQQRRPVPILPAGQPIRELL</sequence>
<name>A0A517XQH0_9BACT</name>
<accession>A0A517XQH0</accession>
<evidence type="ECO:0000313" key="2">
    <source>
        <dbReference type="Proteomes" id="UP000319576"/>
    </source>
</evidence>
<dbReference type="Pfam" id="PF07394">
    <property type="entry name" value="DUF1501"/>
    <property type="match status" value="1"/>
</dbReference>
<dbReference type="InterPro" id="IPR006311">
    <property type="entry name" value="TAT_signal"/>
</dbReference>
<dbReference type="PANTHER" id="PTHR43737:SF1">
    <property type="entry name" value="DUF1501 DOMAIN-CONTAINING PROTEIN"/>
    <property type="match status" value="1"/>
</dbReference>